<dbReference type="InterPro" id="IPR011004">
    <property type="entry name" value="Trimer_LpxA-like_sf"/>
</dbReference>
<name>A0ABY1AEK6_9LACO</name>
<evidence type="ECO:0000313" key="5">
    <source>
        <dbReference type="Proteomes" id="UP000182089"/>
    </source>
</evidence>
<dbReference type="Pfam" id="PF00132">
    <property type="entry name" value="Hexapep"/>
    <property type="match status" value="1"/>
</dbReference>
<dbReference type="PANTHER" id="PTHR23416:SF23">
    <property type="entry name" value="ACETYLTRANSFERASE C18B11.09C-RELATED"/>
    <property type="match status" value="1"/>
</dbReference>
<keyword evidence="2" id="KW-0808">Transferase</keyword>
<reference evidence="4 5" key="1">
    <citation type="submission" date="2016-10" db="EMBL/GenBank/DDBJ databases">
        <authorList>
            <person name="Varghese N."/>
            <person name="Submissions S."/>
        </authorList>
    </citation>
    <scope>NUCLEOTIDE SEQUENCE [LARGE SCALE GENOMIC DNA]</scope>
    <source>
        <strain evidence="4 5">WC1T17</strain>
    </source>
</reference>
<dbReference type="InterPro" id="IPR051159">
    <property type="entry name" value="Hexapeptide_acetyltransf"/>
</dbReference>
<dbReference type="InterPro" id="IPR018357">
    <property type="entry name" value="Hexapep_transf_CS"/>
</dbReference>
<protein>
    <submittedName>
        <fullName evidence="4">Maltose O-acetyltransferase</fullName>
    </submittedName>
</protein>
<evidence type="ECO:0000256" key="3">
    <source>
        <dbReference type="ARBA" id="ARBA00022737"/>
    </source>
</evidence>
<accession>A0ABY1AEK6</accession>
<dbReference type="PANTHER" id="PTHR23416">
    <property type="entry name" value="SIALIC ACID SYNTHASE-RELATED"/>
    <property type="match status" value="1"/>
</dbReference>
<organism evidence="4 5">
    <name type="scientific">Ligilactobacillus ruminis</name>
    <dbReference type="NCBI Taxonomy" id="1623"/>
    <lineage>
        <taxon>Bacteria</taxon>
        <taxon>Bacillati</taxon>
        <taxon>Bacillota</taxon>
        <taxon>Bacilli</taxon>
        <taxon>Lactobacillales</taxon>
        <taxon>Lactobacillaceae</taxon>
        <taxon>Ligilactobacillus</taxon>
    </lineage>
</organism>
<dbReference type="InterPro" id="IPR001451">
    <property type="entry name" value="Hexapep"/>
</dbReference>
<proteinExistence type="inferred from homology"/>
<sequence>MLPNSQDIYLQGPIQFDYGEFTTIGAKSYANFNFTCLDCAPVKIGQNVFMGPNVSLLTPMHPLRFEERNQFQKEDGTWTDLEYAKPITIEDNCWLAGNVTVCGGVTIGSGSVIGAGSVVTRDIPENTIAVGVPAKPIRKITANDSVQNLNI</sequence>
<gene>
    <name evidence="4" type="ORF">SAMN05216431_11821</name>
</gene>
<keyword evidence="3" id="KW-0677">Repeat</keyword>
<evidence type="ECO:0000256" key="2">
    <source>
        <dbReference type="ARBA" id="ARBA00022679"/>
    </source>
</evidence>
<evidence type="ECO:0000313" key="4">
    <source>
        <dbReference type="EMBL" id="SEM98886.1"/>
    </source>
</evidence>
<dbReference type="PROSITE" id="PS00101">
    <property type="entry name" value="HEXAPEP_TRANSFERASES"/>
    <property type="match status" value="1"/>
</dbReference>
<dbReference type="Proteomes" id="UP000182089">
    <property type="component" value="Unassembled WGS sequence"/>
</dbReference>
<dbReference type="CDD" id="cd03357">
    <property type="entry name" value="LbH_MAT_GAT"/>
    <property type="match status" value="1"/>
</dbReference>
<evidence type="ECO:0000256" key="1">
    <source>
        <dbReference type="ARBA" id="ARBA00007274"/>
    </source>
</evidence>
<dbReference type="SUPFAM" id="SSF51161">
    <property type="entry name" value="Trimeric LpxA-like enzymes"/>
    <property type="match status" value="1"/>
</dbReference>
<comment type="caution">
    <text evidence="4">The sequence shown here is derived from an EMBL/GenBank/DDBJ whole genome shotgun (WGS) entry which is preliminary data.</text>
</comment>
<dbReference type="Gene3D" id="2.160.10.10">
    <property type="entry name" value="Hexapeptide repeat proteins"/>
    <property type="match status" value="1"/>
</dbReference>
<dbReference type="EMBL" id="FOCC01000018">
    <property type="protein sequence ID" value="SEM98886.1"/>
    <property type="molecule type" value="Genomic_DNA"/>
</dbReference>
<comment type="similarity">
    <text evidence="1">Belongs to the transferase hexapeptide repeat family.</text>
</comment>